<accession>A0ABX7TG94</accession>
<evidence type="ECO:0000259" key="3">
    <source>
        <dbReference type="Pfam" id="PF18763"/>
    </source>
</evidence>
<evidence type="ECO:0000256" key="1">
    <source>
        <dbReference type="SAM" id="Coils"/>
    </source>
</evidence>
<protein>
    <submittedName>
        <fullName evidence="4">Lytic transglycosylase domain-containing protein</fullName>
    </submittedName>
</protein>
<keyword evidence="5" id="KW-1185">Reference proteome</keyword>
<sequence>MSNWLSEFSGEEQRQVDELNKQGITGKPTQKKEVGLFDGAASSPFRGAGAGFAKVADTIAAPIDALSDRLAYTFQDVHTDEFLEPYSAYKERQNKKRDDLVYGGIEALEDKENTGLVGNIGFSLGDYATRAVTGSAIGGVPGAIAATGLSETDYVYGDLTRQGVDEATAAKVAVTDGVIAGASVWLPASYGFKGTGGIIKDGLLSVGGATALSQGGQAVSGAILDSAGYEKQAKKYEVTAESVTTDIFLNTLFFGGARGASRYLNADATPEQIEARTTQQQAALVLNEIEFDDAAIPVTPSNPIQHNNHLVNMREATESIKAGRPVKINRAVEGEEKQKPVNYSTMALPTNAKTIAHKAQQAGINPSVALTIAHIETAGTFDHTAKNPTSTAHGLFQVLDKTWKQQGGGDRNNIDEQIRMGFKHMQNAEKYIKKQIGRDLQPHEHYLGHLLGPAGAVNVLKADPNTPLIDIVRKYDPKNANDIVKNNGMSGLTAGQAIQKWQQKWNTLSARYGGGGTSTVMGLDGSSYDVAFEVKSLGELIASNDLAYGVNPLYPAELQPRDRTREASRQQIENMANDLRPEWLGESPKLSDGAPIVGMDNVVESGNGRTLAIGKAYESGRADAYQQFVADFAASRGMDISGIDRPVLVRTRLTDTDRVQFTQLANQTDVAQFSATERAKTDADRLPDTSLIKLNADGNINLEQSMDFVRSFVSQLPKSEQASVITGDGRLSQDGKRRIESAIAQRAYNDSGLIARLSENLDDDSKTVLNALLRAAPQLAQLNDLVKQGGRHSNTLADDLAQAAQKLSDLKANGQNVPDYLNQNQLIDDGLSDGAKAFLNVFDSNKRSAKAISDNIQSEIDRIEGMGDPRQGSLFGDSPEEQAALDVILQNPDQEISVSRMRPDGEMEEITMTLRERLDELEAEAKQAEQDTLAAQTAISCALQFGE</sequence>
<dbReference type="RefSeq" id="WP_207973615.1">
    <property type="nucleotide sequence ID" value="NZ_CP071766.1"/>
</dbReference>
<dbReference type="InterPro" id="IPR023346">
    <property type="entry name" value="Lysozyme-like_dom_sf"/>
</dbReference>
<gene>
    <name evidence="4" type="ORF">J4G45_06205</name>
</gene>
<evidence type="ECO:0000313" key="4">
    <source>
        <dbReference type="EMBL" id="QTD62744.1"/>
    </source>
</evidence>
<keyword evidence="1" id="KW-0175">Coiled coil</keyword>
<dbReference type="GeneID" id="64223470"/>
<dbReference type="InterPro" id="IPR041398">
    <property type="entry name" value="DdrB_dom"/>
</dbReference>
<feature type="domain" description="DdrB-like" evidence="3">
    <location>
        <begin position="524"/>
        <end position="652"/>
    </location>
</feature>
<organism evidence="4 5">
    <name type="scientific">Acinetobacter towneri</name>
    <dbReference type="NCBI Taxonomy" id="202956"/>
    <lineage>
        <taxon>Bacteria</taxon>
        <taxon>Pseudomonadati</taxon>
        <taxon>Pseudomonadota</taxon>
        <taxon>Gammaproteobacteria</taxon>
        <taxon>Moraxellales</taxon>
        <taxon>Moraxellaceae</taxon>
        <taxon>Acinetobacter</taxon>
    </lineage>
</organism>
<feature type="region of interest" description="Disordered" evidence="2">
    <location>
        <begin position="1"/>
        <end position="30"/>
    </location>
</feature>
<dbReference type="SUPFAM" id="SSF53955">
    <property type="entry name" value="Lysozyme-like"/>
    <property type="match status" value="1"/>
</dbReference>
<proteinExistence type="predicted"/>
<evidence type="ECO:0000256" key="2">
    <source>
        <dbReference type="SAM" id="MobiDB-lite"/>
    </source>
</evidence>
<reference evidence="4 5" key="1">
    <citation type="journal article" date="2020" name="Front. Cell. Infect. Microbiol.">
        <title>Characterization of Three Porcine Acinetobacter towneri Strains Co-Harboring tet(X3) and bla OXA-58.</title>
        <authorList>
            <person name="Ma J."/>
            <person name="Wang J."/>
            <person name="Feng J."/>
            <person name="Liu Y."/>
            <person name="Yang B."/>
            <person name="Li R."/>
            <person name="Bai L."/>
            <person name="He T."/>
            <person name="Wang X."/>
            <person name="Yang Z."/>
        </authorList>
    </citation>
    <scope>NUCLEOTIDE SEQUENCE [LARGE SCALE GENOMIC DNA]</scope>
    <source>
        <strain evidence="4 5">GX5</strain>
    </source>
</reference>
<dbReference type="EMBL" id="CP071770">
    <property type="protein sequence ID" value="QTD62744.1"/>
    <property type="molecule type" value="Genomic_DNA"/>
</dbReference>
<feature type="coiled-coil region" evidence="1">
    <location>
        <begin position="911"/>
        <end position="938"/>
    </location>
</feature>
<feature type="compositionally biased region" description="Basic and acidic residues" evidence="2">
    <location>
        <begin position="11"/>
        <end position="20"/>
    </location>
</feature>
<dbReference type="Proteomes" id="UP000663954">
    <property type="component" value="Chromosome"/>
</dbReference>
<name>A0ABX7TG94_9GAMM</name>
<evidence type="ECO:0000313" key="5">
    <source>
        <dbReference type="Proteomes" id="UP000663954"/>
    </source>
</evidence>
<dbReference type="Pfam" id="PF18763">
    <property type="entry name" value="ddrB-ParB"/>
    <property type="match status" value="1"/>
</dbReference>
<dbReference type="Gene3D" id="1.10.530.10">
    <property type="match status" value="1"/>
</dbReference>